<gene>
    <name evidence="1" type="ORF">THAOC_23573</name>
</gene>
<protein>
    <submittedName>
        <fullName evidence="1">Uncharacterized protein</fullName>
    </submittedName>
</protein>
<organism evidence="1 2">
    <name type="scientific">Thalassiosira oceanica</name>
    <name type="common">Marine diatom</name>
    <dbReference type="NCBI Taxonomy" id="159749"/>
    <lineage>
        <taxon>Eukaryota</taxon>
        <taxon>Sar</taxon>
        <taxon>Stramenopiles</taxon>
        <taxon>Ochrophyta</taxon>
        <taxon>Bacillariophyta</taxon>
        <taxon>Coscinodiscophyceae</taxon>
        <taxon>Thalassiosirophycidae</taxon>
        <taxon>Thalassiosirales</taxon>
        <taxon>Thalassiosiraceae</taxon>
        <taxon>Thalassiosira</taxon>
    </lineage>
</organism>
<name>K0SCV6_THAOC</name>
<dbReference type="AlphaFoldDB" id="K0SCV6"/>
<keyword evidence="2" id="KW-1185">Reference proteome</keyword>
<feature type="non-terminal residue" evidence="1">
    <location>
        <position position="1"/>
    </location>
</feature>
<reference evidence="1 2" key="1">
    <citation type="journal article" date="2012" name="Genome Biol.">
        <title>Genome and low-iron response of an oceanic diatom adapted to chronic iron limitation.</title>
        <authorList>
            <person name="Lommer M."/>
            <person name="Specht M."/>
            <person name="Roy A.S."/>
            <person name="Kraemer L."/>
            <person name="Andreson R."/>
            <person name="Gutowska M.A."/>
            <person name="Wolf J."/>
            <person name="Bergner S.V."/>
            <person name="Schilhabel M.B."/>
            <person name="Klostermeier U.C."/>
            <person name="Beiko R.G."/>
            <person name="Rosenstiel P."/>
            <person name="Hippler M."/>
            <person name="Laroche J."/>
        </authorList>
    </citation>
    <scope>NUCLEOTIDE SEQUENCE [LARGE SCALE GENOMIC DNA]</scope>
    <source>
        <strain evidence="1 2">CCMP1005</strain>
    </source>
</reference>
<dbReference type="Proteomes" id="UP000266841">
    <property type="component" value="Unassembled WGS sequence"/>
</dbReference>
<accession>K0SCV6</accession>
<dbReference type="EMBL" id="AGNL01031189">
    <property type="protein sequence ID" value="EJK56522.1"/>
    <property type="molecule type" value="Genomic_DNA"/>
</dbReference>
<sequence length="176" mass="19791">GNPEPNKDPWGPTREGILNDNALGGRRTVLDDRPNWILRMRKRLWRVIAIMEVHHSSTVIAPALSLFKLRDPRPYETYGHRVADLLARHTQQLSRLGMLGQFRFSHSRSKGGVQDAGVTTEVSTESDTIVPMTTTCWLVGIGTTDSREIDVRQLQQLITVRSTTFNASPIVQMESS</sequence>
<proteinExistence type="predicted"/>
<evidence type="ECO:0000313" key="1">
    <source>
        <dbReference type="EMBL" id="EJK56522.1"/>
    </source>
</evidence>
<comment type="caution">
    <text evidence="1">The sequence shown here is derived from an EMBL/GenBank/DDBJ whole genome shotgun (WGS) entry which is preliminary data.</text>
</comment>
<evidence type="ECO:0000313" key="2">
    <source>
        <dbReference type="Proteomes" id="UP000266841"/>
    </source>
</evidence>